<dbReference type="Proteomes" id="UP001254488">
    <property type="component" value="Unassembled WGS sequence"/>
</dbReference>
<keyword evidence="7" id="KW-0653">Protein transport</keyword>
<proteinExistence type="inferred from homology"/>
<evidence type="ECO:0000256" key="1">
    <source>
        <dbReference type="ARBA" id="ARBA00004383"/>
    </source>
</evidence>
<keyword evidence="9" id="KW-0472">Membrane</keyword>
<evidence type="ECO:0000256" key="5">
    <source>
        <dbReference type="ARBA" id="ARBA00022519"/>
    </source>
</evidence>
<reference evidence="12 13" key="1">
    <citation type="submission" date="2023-09" db="EMBL/GenBank/DDBJ databases">
        <authorList>
            <person name="Rey-Velasco X."/>
        </authorList>
    </citation>
    <scope>NUCLEOTIDE SEQUENCE [LARGE SCALE GENOMIC DNA]</scope>
    <source>
        <strain evidence="12 13">W242</strain>
    </source>
</reference>
<dbReference type="SUPFAM" id="SSF74653">
    <property type="entry name" value="TolA/TonB C-terminal domain"/>
    <property type="match status" value="1"/>
</dbReference>
<keyword evidence="6" id="KW-0812">Transmembrane</keyword>
<gene>
    <name evidence="12" type="ORF">RM538_07700</name>
</gene>
<evidence type="ECO:0000313" key="12">
    <source>
        <dbReference type="EMBL" id="MDT0555882.1"/>
    </source>
</evidence>
<evidence type="ECO:0000256" key="2">
    <source>
        <dbReference type="ARBA" id="ARBA00006555"/>
    </source>
</evidence>
<evidence type="ECO:0000313" key="13">
    <source>
        <dbReference type="Proteomes" id="UP001254488"/>
    </source>
</evidence>
<dbReference type="InterPro" id="IPR051045">
    <property type="entry name" value="TonB-dependent_transducer"/>
</dbReference>
<evidence type="ECO:0000256" key="10">
    <source>
        <dbReference type="SAM" id="SignalP"/>
    </source>
</evidence>
<feature type="chain" id="PRO_5045491273" evidence="10">
    <location>
        <begin position="19"/>
        <end position="142"/>
    </location>
</feature>
<sequence>MKNLIIVLSLLVSTSVFAQREWGNVQKNEVTLNEIPPIWPGCEKGNVTARKACFKKKLYAHVAQNFKYPATEYKNKVQGKVIVSFVINEKGLVEIKSVTGGTKALQEAAKQNIMAIPKMSKPGMMGGKPRAIKYKVPFNFKV</sequence>
<keyword evidence="4" id="KW-1003">Cell membrane</keyword>
<dbReference type="RefSeq" id="WP_311332833.1">
    <property type="nucleotide sequence ID" value="NZ_JAVRHZ010000003.1"/>
</dbReference>
<name>A0ABU2YCZ6_9FLAO</name>
<comment type="similarity">
    <text evidence="2">Belongs to the TonB family.</text>
</comment>
<evidence type="ECO:0000256" key="3">
    <source>
        <dbReference type="ARBA" id="ARBA00022448"/>
    </source>
</evidence>
<accession>A0ABU2YCZ6</accession>
<dbReference type="PANTHER" id="PTHR33446">
    <property type="entry name" value="PROTEIN TONB-RELATED"/>
    <property type="match status" value="1"/>
</dbReference>
<keyword evidence="13" id="KW-1185">Reference proteome</keyword>
<keyword evidence="3" id="KW-0813">Transport</keyword>
<comment type="subcellular location">
    <subcellularLocation>
        <location evidence="1">Cell inner membrane</location>
        <topology evidence="1">Single-pass membrane protein</topology>
        <orientation evidence="1">Periplasmic side</orientation>
    </subcellularLocation>
</comment>
<keyword evidence="8" id="KW-1133">Transmembrane helix</keyword>
<comment type="caution">
    <text evidence="12">The sequence shown here is derived from an EMBL/GenBank/DDBJ whole genome shotgun (WGS) entry which is preliminary data.</text>
</comment>
<dbReference type="Gene3D" id="3.30.1150.10">
    <property type="match status" value="1"/>
</dbReference>
<evidence type="ECO:0000256" key="8">
    <source>
        <dbReference type="ARBA" id="ARBA00022989"/>
    </source>
</evidence>
<feature type="domain" description="TonB C-terminal" evidence="11">
    <location>
        <begin position="53"/>
        <end position="142"/>
    </location>
</feature>
<dbReference type="InterPro" id="IPR006260">
    <property type="entry name" value="TonB/TolA_C"/>
</dbReference>
<evidence type="ECO:0000259" key="11">
    <source>
        <dbReference type="PROSITE" id="PS52015"/>
    </source>
</evidence>
<feature type="signal peptide" evidence="10">
    <location>
        <begin position="1"/>
        <end position="18"/>
    </location>
</feature>
<evidence type="ECO:0000256" key="4">
    <source>
        <dbReference type="ARBA" id="ARBA00022475"/>
    </source>
</evidence>
<dbReference type="NCBIfam" id="TIGR01352">
    <property type="entry name" value="tonB_Cterm"/>
    <property type="match status" value="1"/>
</dbReference>
<protein>
    <submittedName>
        <fullName evidence="12">Energy transducer TonB</fullName>
    </submittedName>
</protein>
<dbReference type="PROSITE" id="PS52015">
    <property type="entry name" value="TONB_CTD"/>
    <property type="match status" value="1"/>
</dbReference>
<keyword evidence="10" id="KW-0732">Signal</keyword>
<dbReference type="Pfam" id="PF03544">
    <property type="entry name" value="TonB_C"/>
    <property type="match status" value="1"/>
</dbReference>
<organism evidence="12 13">
    <name type="scientific">Patiriisocius hiemis</name>
    <dbReference type="NCBI Taxonomy" id="3075604"/>
    <lineage>
        <taxon>Bacteria</taxon>
        <taxon>Pseudomonadati</taxon>
        <taxon>Bacteroidota</taxon>
        <taxon>Flavobacteriia</taxon>
        <taxon>Flavobacteriales</taxon>
        <taxon>Flavobacteriaceae</taxon>
        <taxon>Patiriisocius</taxon>
    </lineage>
</organism>
<dbReference type="EMBL" id="JAVRHZ010000003">
    <property type="protein sequence ID" value="MDT0555882.1"/>
    <property type="molecule type" value="Genomic_DNA"/>
</dbReference>
<evidence type="ECO:0000256" key="7">
    <source>
        <dbReference type="ARBA" id="ARBA00022927"/>
    </source>
</evidence>
<dbReference type="InterPro" id="IPR037682">
    <property type="entry name" value="TonB_C"/>
</dbReference>
<keyword evidence="5" id="KW-0997">Cell inner membrane</keyword>
<evidence type="ECO:0000256" key="9">
    <source>
        <dbReference type="ARBA" id="ARBA00023136"/>
    </source>
</evidence>
<evidence type="ECO:0000256" key="6">
    <source>
        <dbReference type="ARBA" id="ARBA00022692"/>
    </source>
</evidence>
<dbReference type="PANTHER" id="PTHR33446:SF2">
    <property type="entry name" value="PROTEIN TONB"/>
    <property type="match status" value="1"/>
</dbReference>